<dbReference type="AlphaFoldDB" id="A0A365QUQ4"/>
<comment type="caution">
    <text evidence="2">The sequence shown here is derived from an EMBL/GenBank/DDBJ whole genome shotgun (WGS) entry which is preliminary data.</text>
</comment>
<dbReference type="RefSeq" id="WP_113045866.1">
    <property type="nucleotide sequence ID" value="NZ_QMFZ01000012.1"/>
</dbReference>
<accession>A0A365QUQ4</accession>
<reference evidence="2 3" key="1">
    <citation type="submission" date="2018-06" db="EMBL/GenBank/DDBJ databases">
        <title>Draft genome sequence of Burkholderia reimsis strain BE51 isolated from a French agricultural soil.</title>
        <authorList>
            <person name="Esmaeel Q."/>
        </authorList>
    </citation>
    <scope>NUCLEOTIDE SEQUENCE [LARGE SCALE GENOMIC DNA]</scope>
    <source>
        <strain evidence="2 3">BE51</strain>
    </source>
</reference>
<name>A0A365QUQ4_9BURK</name>
<evidence type="ECO:0000256" key="1">
    <source>
        <dbReference type="SAM" id="MobiDB-lite"/>
    </source>
</evidence>
<dbReference type="Proteomes" id="UP000252458">
    <property type="component" value="Unassembled WGS sequence"/>
</dbReference>
<dbReference type="EMBL" id="QMFZ01000012">
    <property type="protein sequence ID" value="RBB38876.1"/>
    <property type="molecule type" value="Genomic_DNA"/>
</dbReference>
<feature type="region of interest" description="Disordered" evidence="1">
    <location>
        <begin position="120"/>
        <end position="170"/>
    </location>
</feature>
<protein>
    <submittedName>
        <fullName evidence="2">Uncharacterized protein</fullName>
    </submittedName>
</protein>
<organism evidence="2 3">
    <name type="scientific">Burkholderia reimsis</name>
    <dbReference type="NCBI Taxonomy" id="2234132"/>
    <lineage>
        <taxon>Bacteria</taxon>
        <taxon>Pseudomonadati</taxon>
        <taxon>Pseudomonadota</taxon>
        <taxon>Betaproteobacteria</taxon>
        <taxon>Burkholderiales</taxon>
        <taxon>Burkholderiaceae</taxon>
        <taxon>Burkholderia</taxon>
    </lineage>
</organism>
<evidence type="ECO:0000313" key="3">
    <source>
        <dbReference type="Proteomes" id="UP000252458"/>
    </source>
</evidence>
<feature type="compositionally biased region" description="Pro residues" evidence="1">
    <location>
        <begin position="159"/>
        <end position="170"/>
    </location>
</feature>
<keyword evidence="3" id="KW-1185">Reference proteome</keyword>
<feature type="compositionally biased region" description="Basic and acidic residues" evidence="1">
    <location>
        <begin position="126"/>
        <end position="136"/>
    </location>
</feature>
<proteinExistence type="predicted"/>
<sequence length="170" mass="18644">MTTENDVLVKTTETIAGDLIAALVQELRLLPDIWIKVGFDEQQDILERIKKRVTDNVRQAVTMIAASDRMTVAAELKRVTFADKVEAVFSLAKRDPSAMELCHAQGLACLIVVADAQQHMGGTDTPQKDIRQKDMFDGSGTGDADSLIEQVRRRSQQPPSVPPAPSGEDE</sequence>
<evidence type="ECO:0000313" key="2">
    <source>
        <dbReference type="EMBL" id="RBB38876.1"/>
    </source>
</evidence>
<gene>
    <name evidence="2" type="ORF">DPV79_15970</name>
</gene>